<sequence length="80" mass="9435">MNSPGYFTTRIKHYMTLLLHHFKTSTVLIFVLTFAHPTVFGQINSEHKIDYQFLSNKRVEPNPPISMLKPNKKQLKLYMI</sequence>
<reference evidence="1 2" key="1">
    <citation type="submission" date="2019-02" db="EMBL/GenBank/DDBJ databases">
        <title>Genomic Encyclopedia of Type Strains, Phase IV (KMG-IV): sequencing the most valuable type-strain genomes for metagenomic binning, comparative biology and taxonomic classification.</title>
        <authorList>
            <person name="Goeker M."/>
        </authorList>
    </citation>
    <scope>NUCLEOTIDE SEQUENCE [LARGE SCALE GENOMIC DNA]</scope>
    <source>
        <strain evidence="1 2">DSM 17196</strain>
    </source>
</reference>
<evidence type="ECO:0000313" key="2">
    <source>
        <dbReference type="Proteomes" id="UP000292262"/>
    </source>
</evidence>
<organism evidence="1 2">
    <name type="scientific">Aquimarina brevivitae</name>
    <dbReference type="NCBI Taxonomy" id="323412"/>
    <lineage>
        <taxon>Bacteria</taxon>
        <taxon>Pseudomonadati</taxon>
        <taxon>Bacteroidota</taxon>
        <taxon>Flavobacteriia</taxon>
        <taxon>Flavobacteriales</taxon>
        <taxon>Flavobacteriaceae</taxon>
        <taxon>Aquimarina</taxon>
    </lineage>
</organism>
<protein>
    <submittedName>
        <fullName evidence="1">Uncharacterized protein</fullName>
    </submittedName>
</protein>
<gene>
    <name evidence="1" type="ORF">EV197_3141</name>
</gene>
<dbReference type="AlphaFoldDB" id="A0A4Q7NTU6"/>
<accession>A0A4Q7NTU6</accession>
<dbReference type="Proteomes" id="UP000292262">
    <property type="component" value="Unassembled WGS sequence"/>
</dbReference>
<comment type="caution">
    <text evidence="1">The sequence shown here is derived from an EMBL/GenBank/DDBJ whole genome shotgun (WGS) entry which is preliminary data.</text>
</comment>
<proteinExistence type="predicted"/>
<name>A0A4Q7NTU6_9FLAO</name>
<evidence type="ECO:0000313" key="1">
    <source>
        <dbReference type="EMBL" id="RZS90613.1"/>
    </source>
</evidence>
<keyword evidence="2" id="KW-1185">Reference proteome</keyword>
<dbReference type="EMBL" id="SGXE01000006">
    <property type="protein sequence ID" value="RZS90613.1"/>
    <property type="molecule type" value="Genomic_DNA"/>
</dbReference>